<evidence type="ECO:0000313" key="1">
    <source>
        <dbReference type="EMBL" id="CAF3721704.1"/>
    </source>
</evidence>
<dbReference type="EMBL" id="CAJNYU010004051">
    <property type="protein sequence ID" value="CAF3721704.1"/>
    <property type="molecule type" value="Genomic_DNA"/>
</dbReference>
<sequence length="131" mass="15310">MIPSNVRTLNERDDISFLRNPADLRTITLRSYDQYSFHNISSAFCIKIPTYRIIETNCLDILNDCLFTTNLRSIHIRLYFSLKIPIMDWNSLHTLSVLQLLKSLHLTVYDLDTVLEDKDCQVIVKKIANAY</sequence>
<reference evidence="2" key="1">
    <citation type="submission" date="2021-02" db="EMBL/GenBank/DDBJ databases">
        <authorList>
            <person name="Nowell W R."/>
        </authorList>
    </citation>
    <scope>NUCLEOTIDE SEQUENCE</scope>
</reference>
<evidence type="ECO:0000313" key="2">
    <source>
        <dbReference type="EMBL" id="CAF4200112.1"/>
    </source>
</evidence>
<name>A0A820B3H0_9BILA</name>
<dbReference type="Proteomes" id="UP000663869">
    <property type="component" value="Unassembled WGS sequence"/>
</dbReference>
<proteinExistence type="predicted"/>
<gene>
    <name evidence="1" type="ORF">FME351_LOCUS29100</name>
    <name evidence="2" type="ORF">TSG867_LOCUS57</name>
</gene>
<dbReference type="EMBL" id="CAJOBQ010000001">
    <property type="protein sequence ID" value="CAF4200112.1"/>
    <property type="molecule type" value="Genomic_DNA"/>
</dbReference>
<comment type="caution">
    <text evidence="2">The sequence shown here is derived from an EMBL/GenBank/DDBJ whole genome shotgun (WGS) entry which is preliminary data.</text>
</comment>
<protein>
    <submittedName>
        <fullName evidence="2">Uncharacterized protein</fullName>
    </submittedName>
</protein>
<organism evidence="2 3">
    <name type="scientific">Rotaria socialis</name>
    <dbReference type="NCBI Taxonomy" id="392032"/>
    <lineage>
        <taxon>Eukaryota</taxon>
        <taxon>Metazoa</taxon>
        <taxon>Spiralia</taxon>
        <taxon>Gnathifera</taxon>
        <taxon>Rotifera</taxon>
        <taxon>Eurotatoria</taxon>
        <taxon>Bdelloidea</taxon>
        <taxon>Philodinida</taxon>
        <taxon>Philodinidae</taxon>
        <taxon>Rotaria</taxon>
    </lineage>
</organism>
<dbReference type="Proteomes" id="UP000663862">
    <property type="component" value="Unassembled WGS sequence"/>
</dbReference>
<evidence type="ECO:0000313" key="3">
    <source>
        <dbReference type="Proteomes" id="UP000663862"/>
    </source>
</evidence>
<accession>A0A820B3H0</accession>
<dbReference type="AlphaFoldDB" id="A0A820B3H0"/>